<dbReference type="CDD" id="cd01949">
    <property type="entry name" value="GGDEF"/>
    <property type="match status" value="1"/>
</dbReference>
<evidence type="ECO:0000313" key="5">
    <source>
        <dbReference type="EMBL" id="KAB1856563.1"/>
    </source>
</evidence>
<dbReference type="InterPro" id="IPR043128">
    <property type="entry name" value="Rev_trsase/Diguanyl_cyclase"/>
</dbReference>
<protein>
    <recommendedName>
        <fullName evidence="2">diguanylate cyclase</fullName>
        <ecNumber evidence="2">2.7.7.65</ecNumber>
    </recommendedName>
</protein>
<dbReference type="Gene3D" id="3.30.450.40">
    <property type="match status" value="1"/>
</dbReference>
<dbReference type="GO" id="GO:0043709">
    <property type="term" value="P:cell adhesion involved in single-species biofilm formation"/>
    <property type="evidence" value="ECO:0007669"/>
    <property type="project" value="TreeGrafter"/>
</dbReference>
<dbReference type="Gene3D" id="3.30.70.270">
    <property type="match status" value="1"/>
</dbReference>
<evidence type="ECO:0000259" key="4">
    <source>
        <dbReference type="PROSITE" id="PS50887"/>
    </source>
</evidence>
<evidence type="ECO:0000256" key="3">
    <source>
        <dbReference type="ARBA" id="ARBA00034247"/>
    </source>
</evidence>
<dbReference type="EC" id="2.7.7.65" evidence="2"/>
<accession>A0A5N4WLC9</accession>
<dbReference type="InterPro" id="IPR029787">
    <property type="entry name" value="Nucleotide_cyclase"/>
</dbReference>
<dbReference type="SUPFAM" id="SSF55781">
    <property type="entry name" value="GAF domain-like"/>
    <property type="match status" value="1"/>
</dbReference>
<comment type="cofactor">
    <cofactor evidence="1">
        <name>Mg(2+)</name>
        <dbReference type="ChEBI" id="CHEBI:18420"/>
    </cofactor>
</comment>
<dbReference type="InterPro" id="IPR029016">
    <property type="entry name" value="GAF-like_dom_sf"/>
</dbReference>
<dbReference type="InterPro" id="IPR000160">
    <property type="entry name" value="GGDEF_dom"/>
</dbReference>
<reference evidence="5 6" key="1">
    <citation type="submission" date="2019-09" db="EMBL/GenBank/DDBJ databases">
        <title>Draft genome sequence of Acinetobacter tandoii W4-4-4 isolated from environmental water sample.</title>
        <authorList>
            <person name="Wee S.K."/>
            <person name="Yan B."/>
            <person name="Mustaffa S.B."/>
            <person name="Yap E.P.H."/>
        </authorList>
    </citation>
    <scope>NUCLEOTIDE SEQUENCE [LARGE SCALE GENOMIC DNA]</scope>
    <source>
        <strain evidence="5 6">W4-4-4</strain>
    </source>
</reference>
<dbReference type="PANTHER" id="PTHR45138">
    <property type="entry name" value="REGULATORY COMPONENTS OF SENSORY TRANSDUCTION SYSTEM"/>
    <property type="match status" value="1"/>
</dbReference>
<dbReference type="Proteomes" id="UP000325788">
    <property type="component" value="Unassembled WGS sequence"/>
</dbReference>
<comment type="catalytic activity">
    <reaction evidence="3">
        <text>2 GTP = 3',3'-c-di-GMP + 2 diphosphate</text>
        <dbReference type="Rhea" id="RHEA:24898"/>
        <dbReference type="ChEBI" id="CHEBI:33019"/>
        <dbReference type="ChEBI" id="CHEBI:37565"/>
        <dbReference type="ChEBI" id="CHEBI:58805"/>
        <dbReference type="EC" id="2.7.7.65"/>
    </reaction>
</comment>
<gene>
    <name evidence="5" type="ORF">F4W09_06095</name>
</gene>
<dbReference type="SMART" id="SM00065">
    <property type="entry name" value="GAF"/>
    <property type="match status" value="1"/>
</dbReference>
<dbReference type="PANTHER" id="PTHR45138:SF9">
    <property type="entry name" value="DIGUANYLATE CYCLASE DGCM-RELATED"/>
    <property type="match status" value="1"/>
</dbReference>
<evidence type="ECO:0000256" key="2">
    <source>
        <dbReference type="ARBA" id="ARBA00012528"/>
    </source>
</evidence>
<dbReference type="NCBIfam" id="TIGR00254">
    <property type="entry name" value="GGDEF"/>
    <property type="match status" value="1"/>
</dbReference>
<dbReference type="SMART" id="SM00267">
    <property type="entry name" value="GGDEF"/>
    <property type="match status" value="1"/>
</dbReference>
<dbReference type="EMBL" id="VXLD01000003">
    <property type="protein sequence ID" value="KAB1856563.1"/>
    <property type="molecule type" value="Genomic_DNA"/>
</dbReference>
<proteinExistence type="predicted"/>
<organism evidence="5 6">
    <name type="scientific">Acinetobacter tandoii</name>
    <dbReference type="NCBI Taxonomy" id="202954"/>
    <lineage>
        <taxon>Bacteria</taxon>
        <taxon>Pseudomonadati</taxon>
        <taxon>Pseudomonadota</taxon>
        <taxon>Gammaproteobacteria</taxon>
        <taxon>Moraxellales</taxon>
        <taxon>Moraxellaceae</taxon>
        <taxon>Acinetobacter</taxon>
    </lineage>
</organism>
<dbReference type="GO" id="GO:0052621">
    <property type="term" value="F:diguanylate cyclase activity"/>
    <property type="evidence" value="ECO:0007669"/>
    <property type="project" value="UniProtKB-EC"/>
</dbReference>
<dbReference type="FunFam" id="3.30.70.270:FF:000001">
    <property type="entry name" value="Diguanylate cyclase domain protein"/>
    <property type="match status" value="1"/>
</dbReference>
<dbReference type="Pfam" id="PF00990">
    <property type="entry name" value="GGDEF"/>
    <property type="match status" value="1"/>
</dbReference>
<dbReference type="InterPro" id="IPR050469">
    <property type="entry name" value="Diguanylate_Cyclase"/>
</dbReference>
<dbReference type="GO" id="GO:0005886">
    <property type="term" value="C:plasma membrane"/>
    <property type="evidence" value="ECO:0007669"/>
    <property type="project" value="TreeGrafter"/>
</dbReference>
<dbReference type="GO" id="GO:1902201">
    <property type="term" value="P:negative regulation of bacterial-type flagellum-dependent cell motility"/>
    <property type="evidence" value="ECO:0007669"/>
    <property type="project" value="TreeGrafter"/>
</dbReference>
<name>A0A5N4WLC9_9GAMM</name>
<dbReference type="RefSeq" id="WP_104441432.1">
    <property type="nucleotide sequence ID" value="NZ_VXLD01000003.1"/>
</dbReference>
<dbReference type="PROSITE" id="PS50887">
    <property type="entry name" value="GGDEF"/>
    <property type="match status" value="1"/>
</dbReference>
<dbReference type="Pfam" id="PF01590">
    <property type="entry name" value="GAF"/>
    <property type="match status" value="1"/>
</dbReference>
<dbReference type="AlphaFoldDB" id="A0A5N4WLC9"/>
<dbReference type="InterPro" id="IPR003018">
    <property type="entry name" value="GAF"/>
</dbReference>
<sequence length="354" mass="40650">MNNKKMVERIYPPNQLTPLNEHDYIQLPINFIHDLAQADCLQSLLDKIAFWISQIFQAERTSITLYDRAHFLKLYSISGNQAIPLEFKVPIQQTFVGRVFSTATLRICDDVTLFEELDCHMLAQNGMGSCMDAPLMHKGKCLGTLNVADRAKFHYTKQQAILLQCLANWIGLNIKLHLQVQEMQKLTSTDELTGTFNRRMFTQQSNHHMLLFFNTQTPFSMGILDIDHFKTLNDFYGHQAGDYVLQQMCEHIQSHLNEHDFLARIGGEQFAIIFPTHAVKDAVNRFKQIRTAIEDMKLPYQEEIICFTVSIGVAEAHITDLNAETVFKRADKALYQAKLAGRNRVHFDVPTLSI</sequence>
<feature type="domain" description="GGDEF" evidence="4">
    <location>
        <begin position="217"/>
        <end position="350"/>
    </location>
</feature>
<comment type="caution">
    <text evidence="5">The sequence shown here is derived from an EMBL/GenBank/DDBJ whole genome shotgun (WGS) entry which is preliminary data.</text>
</comment>
<dbReference type="SUPFAM" id="SSF55073">
    <property type="entry name" value="Nucleotide cyclase"/>
    <property type="match status" value="1"/>
</dbReference>
<evidence type="ECO:0000313" key="6">
    <source>
        <dbReference type="Proteomes" id="UP000325788"/>
    </source>
</evidence>
<evidence type="ECO:0000256" key="1">
    <source>
        <dbReference type="ARBA" id="ARBA00001946"/>
    </source>
</evidence>